<keyword evidence="1" id="KW-0175">Coiled coil</keyword>
<evidence type="ECO:0000313" key="5">
    <source>
        <dbReference type="EMBL" id="KAB6702954.1"/>
    </source>
</evidence>
<keyword evidence="2" id="KW-1133">Transmembrane helix</keyword>
<dbReference type="PROSITE" id="PS51257">
    <property type="entry name" value="PROKAR_LIPOPROTEIN"/>
    <property type="match status" value="1"/>
</dbReference>
<keyword evidence="2" id="KW-0812">Transmembrane</keyword>
<dbReference type="EMBL" id="WCZV01000003">
    <property type="protein sequence ID" value="KAB6702954.1"/>
    <property type="molecule type" value="Genomic_DNA"/>
</dbReference>
<evidence type="ECO:0000313" key="6">
    <source>
        <dbReference type="Proteomes" id="UP000437380"/>
    </source>
</evidence>
<dbReference type="InterPro" id="IPR011990">
    <property type="entry name" value="TPR-like_helical_dom_sf"/>
</dbReference>
<dbReference type="AlphaFoldDB" id="A0A6I1BPE6"/>
<dbReference type="Proteomes" id="UP000437380">
    <property type="component" value="Unassembled WGS sequence"/>
</dbReference>
<evidence type="ECO:0000313" key="7">
    <source>
        <dbReference type="Proteomes" id="UP000470777"/>
    </source>
</evidence>
<dbReference type="EMBL" id="WDAG01000003">
    <property type="protein sequence ID" value="KAB6662639.1"/>
    <property type="molecule type" value="Genomic_DNA"/>
</dbReference>
<dbReference type="SUPFAM" id="SSF48452">
    <property type="entry name" value="TPR-like"/>
    <property type="match status" value="1"/>
</dbReference>
<proteinExistence type="predicted"/>
<evidence type="ECO:0000313" key="8">
    <source>
        <dbReference type="Proteomes" id="UP000470952"/>
    </source>
</evidence>
<evidence type="ECO:0000313" key="3">
    <source>
        <dbReference type="EMBL" id="KAB6662639.1"/>
    </source>
</evidence>
<evidence type="ECO:0000256" key="2">
    <source>
        <dbReference type="SAM" id="Phobius"/>
    </source>
</evidence>
<protein>
    <recommendedName>
        <fullName evidence="9">Tetratricopeptide repeat protein</fullName>
    </recommendedName>
</protein>
<accession>A0A6I1BPE6</accession>
<keyword evidence="2" id="KW-0472">Membrane</keyword>
<dbReference type="Proteomes" id="UP000470777">
    <property type="component" value="Unassembled WGS sequence"/>
</dbReference>
<dbReference type="EMBL" id="WCZY01000003">
    <property type="protein sequence ID" value="KAB6696075.1"/>
    <property type="molecule type" value="Genomic_DNA"/>
</dbReference>
<name>A0A6I1BPE6_PHOVU</name>
<comment type="caution">
    <text evidence="3">The sequence shown here is derived from an EMBL/GenBank/DDBJ whole genome shotgun (WGS) entry which is preliminary data.</text>
</comment>
<feature type="transmembrane region" description="Helical" evidence="2">
    <location>
        <begin position="358"/>
        <end position="378"/>
    </location>
</feature>
<organism evidence="3 8">
    <name type="scientific">Phocaeicola vulgatus</name>
    <name type="common">Bacteroides vulgatus</name>
    <dbReference type="NCBI Taxonomy" id="821"/>
    <lineage>
        <taxon>Bacteria</taxon>
        <taxon>Pseudomonadati</taxon>
        <taxon>Bacteroidota</taxon>
        <taxon>Bacteroidia</taxon>
        <taxon>Bacteroidales</taxon>
        <taxon>Bacteroidaceae</taxon>
        <taxon>Phocaeicola</taxon>
    </lineage>
</organism>
<evidence type="ECO:0000313" key="4">
    <source>
        <dbReference type="EMBL" id="KAB6696075.1"/>
    </source>
</evidence>
<sequence length="594" mass="68799">MFIHKFQNFIITLMLFVVLAACDRYTSILEQMDIAEGLMNTKPDSALAILVNIPVSNIKSKEIVARYALLKSMALDKNCIDTTTFDILQPAIDYYIENGSPDEQLRTYYYQGRIYQNQGDKDSAMQSFMRGKEYCREASDTLTMANLLVAQATIQYSTYKIDDFIKNNLDAAKLYRDINRPDYEISCLANVLDGSILNNDRNLADSVMSVAQERIKQSSELNVIIAPYALSYVIKFGDKEDIVDVLRYYESMQNIDDETKMDVAEAYCRIGDSYNANRVINSIDSTSKVRSSLKYLAIKPGILELNGDFAGALMAYRNFSTTIDSIHQNIFSHDLLFAQERHEMEKNNLMDKQRFDRIIWLSLCIVFILLIITGYIYYRYRLGRAKSLLDAQERKRLQLEQEYLKRENENLALEKHNAVLEKQAAELECERQSLVAENLRLKIHQLENESETLKEILEKQKDLAKPIEDAIKVRIEMLNGLLASRIADNASYAEPYGTWKDQIIQDKDEFMNTTRLAFKASHPKFIEYLEQHGLTEYEINYICLYAIGLRGKEVGEYIQLKRHYHISSDVRKKLDIDEHQTNIGIYVRKLMKQL</sequence>
<feature type="coiled-coil region" evidence="1">
    <location>
        <begin position="382"/>
        <end position="463"/>
    </location>
</feature>
<reference evidence="6 7" key="1">
    <citation type="journal article" date="2019" name="Nat. Med.">
        <title>A library of human gut bacterial isolates paired with longitudinal multiomics data enables mechanistic microbiome research.</title>
        <authorList>
            <person name="Poyet M."/>
            <person name="Groussin M."/>
            <person name="Gibbons S.M."/>
            <person name="Avila-Pacheco J."/>
            <person name="Jiang X."/>
            <person name="Kearney S.M."/>
            <person name="Perrotta A.R."/>
            <person name="Berdy B."/>
            <person name="Zhao S."/>
            <person name="Lieberman T.D."/>
            <person name="Swanson P.K."/>
            <person name="Smith M."/>
            <person name="Roesemann S."/>
            <person name="Alexander J.E."/>
            <person name="Rich S.A."/>
            <person name="Livny J."/>
            <person name="Vlamakis H."/>
            <person name="Clish C."/>
            <person name="Bullock K."/>
            <person name="Deik A."/>
            <person name="Scott J."/>
            <person name="Pierce K.A."/>
            <person name="Xavier R.J."/>
            <person name="Alm E.J."/>
        </authorList>
    </citation>
    <scope>NUCLEOTIDE SEQUENCE [LARGE SCALE GENOMIC DNA]</scope>
    <source>
        <strain evidence="5 6">BIOML-A82</strain>
        <strain evidence="4 7">BIOML-A85</strain>
        <strain evidence="3 8">BIOML-A93</strain>
    </source>
</reference>
<gene>
    <name evidence="5" type="ORF">GAY17_03540</name>
    <name evidence="3" type="ORF">GAZ76_04195</name>
    <name evidence="4" type="ORF">GAZ92_03625</name>
</gene>
<evidence type="ECO:0000256" key="1">
    <source>
        <dbReference type="SAM" id="Coils"/>
    </source>
</evidence>
<dbReference type="Proteomes" id="UP000470952">
    <property type="component" value="Unassembled WGS sequence"/>
</dbReference>
<evidence type="ECO:0008006" key="9">
    <source>
        <dbReference type="Google" id="ProtNLM"/>
    </source>
</evidence>
<dbReference type="Gene3D" id="1.25.40.10">
    <property type="entry name" value="Tetratricopeptide repeat domain"/>
    <property type="match status" value="1"/>
</dbReference>
<dbReference type="RefSeq" id="WP_130085069.1">
    <property type="nucleotide sequence ID" value="NZ_RCXY01000004.1"/>
</dbReference>